<organism evidence="1 2">
    <name type="scientific">Candidatus Fervidibacter sacchari</name>
    <dbReference type="NCBI Taxonomy" id="1448929"/>
    <lineage>
        <taxon>Bacteria</taxon>
        <taxon>Candidatus Fervidibacterota</taxon>
        <taxon>Candidatus Fervidibacter</taxon>
    </lineage>
</organism>
<comment type="caution">
    <text evidence="1">The sequence shown here is derived from an EMBL/GenBank/DDBJ whole genome shotgun (WGS) entry which is preliminary data.</text>
</comment>
<dbReference type="Proteomes" id="UP001204798">
    <property type="component" value="Unassembled WGS sequence"/>
</dbReference>
<evidence type="ECO:0000313" key="2">
    <source>
        <dbReference type="Proteomes" id="UP001204798"/>
    </source>
</evidence>
<proteinExistence type="predicted"/>
<dbReference type="EMBL" id="JANUCP010000002">
    <property type="protein sequence ID" value="MCS3918600.1"/>
    <property type="molecule type" value="Genomic_DNA"/>
</dbReference>
<sequence length="70" mass="7516">MGDEELTAICGHISGIYSVSRAKNFSSGRAGAQPSEKIRRLKSALSFFVINYGLKSILGASVHECKRAIS</sequence>
<evidence type="ECO:0000313" key="1">
    <source>
        <dbReference type="EMBL" id="MCS3918600.1"/>
    </source>
</evidence>
<gene>
    <name evidence="1" type="ORF">M2350_001000</name>
</gene>
<protein>
    <submittedName>
        <fullName evidence="1">Uncharacterized protein</fullName>
    </submittedName>
</protein>
<accession>A0ABT2EL84</accession>
<keyword evidence="2" id="KW-1185">Reference proteome</keyword>
<name>A0ABT2EL84_9BACT</name>
<reference evidence="1 2" key="1">
    <citation type="submission" date="2022-08" db="EMBL/GenBank/DDBJ databases">
        <title>Bacterial and archaeal communities from various locations to study Microbial Dark Matter (Phase II).</title>
        <authorList>
            <person name="Stepanauskas R."/>
        </authorList>
    </citation>
    <scope>NUCLEOTIDE SEQUENCE [LARGE SCALE GENOMIC DNA]</scope>
    <source>
        <strain evidence="1 2">PD1</strain>
    </source>
</reference>